<feature type="region of interest" description="Disordered" evidence="1">
    <location>
        <begin position="52"/>
        <end position="88"/>
    </location>
</feature>
<evidence type="ECO:0000313" key="3">
    <source>
        <dbReference type="Proteomes" id="UP000377595"/>
    </source>
</evidence>
<comment type="caution">
    <text evidence="2">The sequence shown here is derived from an EMBL/GenBank/DDBJ whole genome shotgun (WGS) entry which is preliminary data.</text>
</comment>
<dbReference type="Proteomes" id="UP000377595">
    <property type="component" value="Unassembled WGS sequence"/>
</dbReference>
<organism evidence="2 3">
    <name type="scientific">Acrocarpospora pleiomorpha</name>
    <dbReference type="NCBI Taxonomy" id="90975"/>
    <lineage>
        <taxon>Bacteria</taxon>
        <taxon>Bacillati</taxon>
        <taxon>Actinomycetota</taxon>
        <taxon>Actinomycetes</taxon>
        <taxon>Streptosporangiales</taxon>
        <taxon>Streptosporangiaceae</taxon>
        <taxon>Acrocarpospora</taxon>
    </lineage>
</organism>
<protein>
    <submittedName>
        <fullName evidence="2">Uncharacterized protein</fullName>
    </submittedName>
</protein>
<proteinExistence type="predicted"/>
<keyword evidence="3" id="KW-1185">Reference proteome</keyword>
<sequence length="88" mass="9606">MEAGKLFVLVVGIHDRLRDQLVEVSIKGSHGSTIEACPLSAQQAELLARSEQLTGKRGKRVKGRSGDSSRSRSSKSCPVVSRCVTPWW</sequence>
<gene>
    <name evidence="2" type="ORF">Aple_072320</name>
</gene>
<evidence type="ECO:0000313" key="2">
    <source>
        <dbReference type="EMBL" id="GES24333.1"/>
    </source>
</evidence>
<name>A0A5M3XY08_9ACTN</name>
<dbReference type="EMBL" id="BLAF01000051">
    <property type="protein sequence ID" value="GES24333.1"/>
    <property type="molecule type" value="Genomic_DNA"/>
</dbReference>
<accession>A0A5M3XY08</accession>
<dbReference type="AlphaFoldDB" id="A0A5M3XY08"/>
<feature type="compositionally biased region" description="Low complexity" evidence="1">
    <location>
        <begin position="74"/>
        <end position="88"/>
    </location>
</feature>
<evidence type="ECO:0000256" key="1">
    <source>
        <dbReference type="SAM" id="MobiDB-lite"/>
    </source>
</evidence>
<reference evidence="2 3" key="1">
    <citation type="submission" date="2019-10" db="EMBL/GenBank/DDBJ databases">
        <title>Whole genome shotgun sequence of Acrocarpospora pleiomorpha NBRC 16267.</title>
        <authorList>
            <person name="Ichikawa N."/>
            <person name="Kimura A."/>
            <person name="Kitahashi Y."/>
            <person name="Komaki H."/>
            <person name="Oguchi A."/>
        </authorList>
    </citation>
    <scope>NUCLEOTIDE SEQUENCE [LARGE SCALE GENOMIC DNA]</scope>
    <source>
        <strain evidence="2 3">NBRC 16267</strain>
    </source>
</reference>